<protein>
    <submittedName>
        <fullName evidence="2">ROK family protein</fullName>
    </submittedName>
</protein>
<dbReference type="Gene3D" id="3.30.420.40">
    <property type="match status" value="2"/>
</dbReference>
<keyword evidence="3" id="KW-1185">Reference proteome</keyword>
<dbReference type="AlphaFoldDB" id="A0A1T4NBG6"/>
<dbReference type="InterPro" id="IPR043129">
    <property type="entry name" value="ATPase_NBD"/>
</dbReference>
<dbReference type="PANTHER" id="PTHR18964">
    <property type="entry name" value="ROK (REPRESSOR, ORF, KINASE) FAMILY"/>
    <property type="match status" value="1"/>
</dbReference>
<dbReference type="OrthoDB" id="9795247at2"/>
<dbReference type="STRING" id="263852.SAMN02745116_01365"/>
<proteinExistence type="inferred from homology"/>
<evidence type="ECO:0000313" key="3">
    <source>
        <dbReference type="Proteomes" id="UP000190328"/>
    </source>
</evidence>
<dbReference type="CDD" id="cd24152">
    <property type="entry name" value="ASKHA_NBD_ROK-like"/>
    <property type="match status" value="1"/>
</dbReference>
<organism evidence="2 3">
    <name type="scientific">Pilibacter termitis</name>
    <dbReference type="NCBI Taxonomy" id="263852"/>
    <lineage>
        <taxon>Bacteria</taxon>
        <taxon>Bacillati</taxon>
        <taxon>Bacillota</taxon>
        <taxon>Bacilli</taxon>
        <taxon>Lactobacillales</taxon>
        <taxon>Enterococcaceae</taxon>
        <taxon>Pilibacter</taxon>
    </lineage>
</organism>
<evidence type="ECO:0000313" key="2">
    <source>
        <dbReference type="EMBL" id="SJZ76612.1"/>
    </source>
</evidence>
<dbReference type="RefSeq" id="WP_078807300.1">
    <property type="nucleotide sequence ID" value="NZ_FUXI01000014.1"/>
</dbReference>
<accession>A0A1T4NBG6</accession>
<name>A0A1T4NBG6_9ENTE</name>
<reference evidence="2 3" key="1">
    <citation type="submission" date="2017-02" db="EMBL/GenBank/DDBJ databases">
        <authorList>
            <person name="Peterson S.W."/>
        </authorList>
    </citation>
    <scope>NUCLEOTIDE SEQUENCE [LARGE SCALE GENOMIC DNA]</scope>
    <source>
        <strain evidence="2 3">ATCC BAA-1030</strain>
    </source>
</reference>
<sequence length="289" mass="31275">MALLTIDIGGTTIKYASFDNGKLSQKGSKDTPTTLEEFYKVLIRIKDEVSQKVKITGVAISSPGAVSKKDGVIYGASAIPYIHNFPIQAELEAKFELPVSMENDANCAALAEVAFGAGKEYDDLLFFVIGSGIGGSVVLNKKIRHGAHLMGGEFGYMLMNEHTLSENASPVQAARRYNEAQQASVSGKELFSLAENDENAKRIVDAIFDNLARAIFNLQYALDPEIVLLGGGISQADFLIPKLQEALKNVYDKVEIGTIMPKIAVCQFQNDANLIGAAADFLSEEKLNF</sequence>
<dbReference type="InterPro" id="IPR000600">
    <property type="entry name" value="ROK"/>
</dbReference>
<dbReference type="Proteomes" id="UP000190328">
    <property type="component" value="Unassembled WGS sequence"/>
</dbReference>
<dbReference type="PANTHER" id="PTHR18964:SF170">
    <property type="entry name" value="SUGAR KINASE"/>
    <property type="match status" value="1"/>
</dbReference>
<dbReference type="EMBL" id="FUXI01000014">
    <property type="protein sequence ID" value="SJZ76612.1"/>
    <property type="molecule type" value="Genomic_DNA"/>
</dbReference>
<dbReference type="SUPFAM" id="SSF53067">
    <property type="entry name" value="Actin-like ATPase domain"/>
    <property type="match status" value="1"/>
</dbReference>
<comment type="similarity">
    <text evidence="1">Belongs to the ROK (NagC/XylR) family.</text>
</comment>
<evidence type="ECO:0000256" key="1">
    <source>
        <dbReference type="ARBA" id="ARBA00006479"/>
    </source>
</evidence>
<dbReference type="Pfam" id="PF00480">
    <property type="entry name" value="ROK"/>
    <property type="match status" value="1"/>
</dbReference>
<gene>
    <name evidence="2" type="ORF">SAMN02745116_01365</name>
</gene>